<dbReference type="SUPFAM" id="SSF54495">
    <property type="entry name" value="UBC-like"/>
    <property type="match status" value="1"/>
</dbReference>
<name>A0AAV1I711_9CHLO</name>
<evidence type="ECO:0000259" key="7">
    <source>
        <dbReference type="PROSITE" id="PS50908"/>
    </source>
</evidence>
<dbReference type="InterPro" id="IPR020568">
    <property type="entry name" value="Ribosomal_Su5_D2-typ_SF"/>
</dbReference>
<keyword evidence="4" id="KW-0678">Repressor</keyword>
<dbReference type="PANTHER" id="PTHR16301:SF25">
    <property type="entry name" value="PROTEIN IMPACT"/>
    <property type="match status" value="1"/>
</dbReference>
<comment type="similarity">
    <text evidence="2">Belongs to the IMPACT family.</text>
</comment>
<protein>
    <recommendedName>
        <fullName evidence="7">RWD domain-containing protein</fullName>
    </recommendedName>
</protein>
<dbReference type="PROSITE" id="PS50908">
    <property type="entry name" value="RWD"/>
    <property type="match status" value="1"/>
</dbReference>
<dbReference type="Pfam" id="PF05773">
    <property type="entry name" value="RWD"/>
    <property type="match status" value="1"/>
</dbReference>
<dbReference type="InterPro" id="IPR001498">
    <property type="entry name" value="Impact_N"/>
</dbReference>
<dbReference type="SUPFAM" id="SSF54211">
    <property type="entry name" value="Ribosomal protein S5 domain 2-like"/>
    <property type="match status" value="1"/>
</dbReference>
<dbReference type="InterPro" id="IPR006575">
    <property type="entry name" value="RWD_dom"/>
</dbReference>
<evidence type="ECO:0000256" key="1">
    <source>
        <dbReference type="ARBA" id="ARBA00004496"/>
    </source>
</evidence>
<gene>
    <name evidence="8" type="ORF">CVIRNUC_005766</name>
</gene>
<reference evidence="8 9" key="1">
    <citation type="submission" date="2023-10" db="EMBL/GenBank/DDBJ databases">
        <authorList>
            <person name="Maclean D."/>
            <person name="Macfadyen A."/>
        </authorList>
    </citation>
    <scope>NUCLEOTIDE SEQUENCE [LARGE SCALE GENOMIC DNA]</scope>
</reference>
<dbReference type="GO" id="GO:0140469">
    <property type="term" value="P:GCN2-mediated signaling"/>
    <property type="evidence" value="ECO:0007669"/>
    <property type="project" value="TreeGrafter"/>
</dbReference>
<dbReference type="InterPro" id="IPR023582">
    <property type="entry name" value="Impact"/>
</dbReference>
<keyword evidence="6" id="KW-0346">Stress response</keyword>
<dbReference type="GO" id="GO:0005737">
    <property type="term" value="C:cytoplasm"/>
    <property type="evidence" value="ECO:0007669"/>
    <property type="project" value="UniProtKB-SubCell"/>
</dbReference>
<accession>A0AAV1I711</accession>
<evidence type="ECO:0000313" key="8">
    <source>
        <dbReference type="EMBL" id="CAK0782548.1"/>
    </source>
</evidence>
<dbReference type="CDD" id="cd23821">
    <property type="entry name" value="RWD_IMPACT"/>
    <property type="match status" value="1"/>
</dbReference>
<sequence>MTSISGGDNIQQEEEILALQAIYAEAFTATSEGRLKVCIPSAEAPSRVVVSVYLPETYPSSSPPVVELHGSAISADQQAEAIQHLDEIFQPGEVVLFELLAWLQEQEQYWRAEDAPDESCVPELLCEHFNVPTPEATAAQAPCCDEIWSIITSGSPFTEKKSVFQAHLAPVKSTDEVEKVITTLLTNGKIQRATHNIMAYRIAVLDKETFLQDYDDDGESAAGGRLLRLLTLVGAENVVVVVSRWFGGVLLGPARFTHINNAARQLLDQCGYIRTGAKQGKPARRAR</sequence>
<dbReference type="Proteomes" id="UP001314263">
    <property type="component" value="Unassembled WGS sequence"/>
</dbReference>
<organism evidence="8 9">
    <name type="scientific">Coccomyxa viridis</name>
    <dbReference type="NCBI Taxonomy" id="1274662"/>
    <lineage>
        <taxon>Eukaryota</taxon>
        <taxon>Viridiplantae</taxon>
        <taxon>Chlorophyta</taxon>
        <taxon>core chlorophytes</taxon>
        <taxon>Trebouxiophyceae</taxon>
        <taxon>Trebouxiophyceae incertae sedis</taxon>
        <taxon>Coccomyxaceae</taxon>
        <taxon>Coccomyxa</taxon>
    </lineage>
</organism>
<dbReference type="EMBL" id="CAUYUE010000007">
    <property type="protein sequence ID" value="CAK0782548.1"/>
    <property type="molecule type" value="Genomic_DNA"/>
</dbReference>
<evidence type="ECO:0000256" key="6">
    <source>
        <dbReference type="ARBA" id="ARBA00023016"/>
    </source>
</evidence>
<evidence type="ECO:0000313" key="9">
    <source>
        <dbReference type="Proteomes" id="UP001314263"/>
    </source>
</evidence>
<dbReference type="Gene3D" id="3.10.110.10">
    <property type="entry name" value="Ubiquitin Conjugating Enzyme"/>
    <property type="match status" value="1"/>
</dbReference>
<feature type="domain" description="RWD" evidence="7">
    <location>
        <begin position="14"/>
        <end position="110"/>
    </location>
</feature>
<dbReference type="SMART" id="SM00591">
    <property type="entry name" value="RWD"/>
    <property type="match status" value="1"/>
</dbReference>
<comment type="subcellular location">
    <subcellularLocation>
        <location evidence="1">Cytoplasm</location>
    </subcellularLocation>
</comment>
<keyword evidence="9" id="KW-1185">Reference proteome</keyword>
<dbReference type="PANTHER" id="PTHR16301">
    <property type="entry name" value="IMPACT-RELATED"/>
    <property type="match status" value="1"/>
</dbReference>
<evidence type="ECO:0000256" key="2">
    <source>
        <dbReference type="ARBA" id="ARBA00007665"/>
    </source>
</evidence>
<keyword evidence="3" id="KW-0963">Cytoplasm</keyword>
<dbReference type="AlphaFoldDB" id="A0AAV1I711"/>
<dbReference type="InterPro" id="IPR016135">
    <property type="entry name" value="UBQ-conjugating_enzyme/RWD"/>
</dbReference>
<evidence type="ECO:0000256" key="5">
    <source>
        <dbReference type="ARBA" id="ARBA00022845"/>
    </source>
</evidence>
<keyword evidence="5" id="KW-0810">Translation regulation</keyword>
<evidence type="ECO:0000256" key="4">
    <source>
        <dbReference type="ARBA" id="ARBA00022491"/>
    </source>
</evidence>
<dbReference type="InterPro" id="IPR036956">
    <property type="entry name" value="Impact_N_sf"/>
</dbReference>
<comment type="caution">
    <text evidence="8">The sequence shown here is derived from an EMBL/GenBank/DDBJ whole genome shotgun (WGS) entry which is preliminary data.</text>
</comment>
<proteinExistence type="inferred from homology"/>
<dbReference type="Pfam" id="PF01205">
    <property type="entry name" value="Impact_N"/>
    <property type="match status" value="1"/>
</dbReference>
<evidence type="ECO:0000256" key="3">
    <source>
        <dbReference type="ARBA" id="ARBA00022490"/>
    </source>
</evidence>
<dbReference type="GO" id="GO:0006446">
    <property type="term" value="P:regulation of translational initiation"/>
    <property type="evidence" value="ECO:0007669"/>
    <property type="project" value="TreeGrafter"/>
</dbReference>
<dbReference type="Gene3D" id="3.30.230.30">
    <property type="entry name" value="Impact, N-terminal domain"/>
    <property type="match status" value="1"/>
</dbReference>